<proteinExistence type="inferred from homology"/>
<dbReference type="Gene3D" id="2.10.109.10">
    <property type="entry name" value="Umud Fragment, subunit A"/>
    <property type="match status" value="1"/>
</dbReference>
<dbReference type="RefSeq" id="WP_021584851.1">
    <property type="nucleotide sequence ID" value="NZ_AWET01000051.1"/>
</dbReference>
<dbReference type="GO" id="GO:0016020">
    <property type="term" value="C:membrane"/>
    <property type="evidence" value="ECO:0007669"/>
    <property type="project" value="UniProtKB-SubCell"/>
</dbReference>
<dbReference type="SUPFAM" id="SSF51306">
    <property type="entry name" value="LexA/Signal peptidase"/>
    <property type="match status" value="1"/>
</dbReference>
<keyword evidence="2" id="KW-0645">Protease</keyword>
<dbReference type="GO" id="GO:0006465">
    <property type="term" value="P:signal peptide processing"/>
    <property type="evidence" value="ECO:0007669"/>
    <property type="project" value="InterPro"/>
</dbReference>
<dbReference type="GO" id="GO:0004252">
    <property type="term" value="F:serine-type endopeptidase activity"/>
    <property type="evidence" value="ECO:0007669"/>
    <property type="project" value="InterPro"/>
</dbReference>
<keyword evidence="5" id="KW-1185">Reference proteome</keyword>
<protein>
    <recommendedName>
        <fullName evidence="1 2">Signal peptidase I</fullName>
        <ecNumber evidence="2">3.4.21.89</ecNumber>
    </recommendedName>
</protein>
<comment type="subcellular location">
    <subcellularLocation>
        <location evidence="2">Membrane</location>
        <topology evidence="2">Single-pass type II membrane protein</topology>
    </subcellularLocation>
</comment>
<sequence>MIRRGSKHVAPLAFWRRIGGEAFSFLIVLAIAVAVMWGVRTYLFTIYTVPKTVVDQHLRAGDRVLVNRLSRTDFTVGDRVVYGDKNQFIGQIVAVPGDTVRIGRVHYRLPQHCCTRCGCPNCRYYLIDAGRSQVLVHRHSIQGRAVRLFNFRLWQ</sequence>
<feature type="domain" description="Peptidase S26" evidence="3">
    <location>
        <begin position="25"/>
        <end position="102"/>
    </location>
</feature>
<feature type="transmembrane region" description="Helical" evidence="2">
    <location>
        <begin position="21"/>
        <end position="39"/>
    </location>
</feature>
<evidence type="ECO:0000256" key="2">
    <source>
        <dbReference type="RuleBase" id="RU362042"/>
    </source>
</evidence>
<keyword evidence="2" id="KW-0378">Hydrolase</keyword>
<dbReference type="EMBL" id="AWET01000051">
    <property type="protein sequence ID" value="ERJ97826.1"/>
    <property type="molecule type" value="Genomic_DNA"/>
</dbReference>
<dbReference type="Proteomes" id="UP000016600">
    <property type="component" value="Unassembled WGS sequence"/>
</dbReference>
<dbReference type="PATRIC" id="fig|1081904.3.peg.2267"/>
<dbReference type="InterPro" id="IPR036286">
    <property type="entry name" value="LexA/Signal_pep-like_sf"/>
</dbReference>
<evidence type="ECO:0000259" key="3">
    <source>
        <dbReference type="Pfam" id="PF10502"/>
    </source>
</evidence>
<keyword evidence="2" id="KW-0472">Membrane</keyword>
<accession>U2KH16</accession>
<comment type="caution">
    <text evidence="4">The sequence shown here is derived from an EMBL/GenBank/DDBJ whole genome shotgun (WGS) entry which is preliminary data.</text>
</comment>
<dbReference type="Pfam" id="PF10502">
    <property type="entry name" value="Peptidase_S26"/>
    <property type="match status" value="1"/>
</dbReference>
<evidence type="ECO:0000313" key="5">
    <source>
        <dbReference type="Proteomes" id="UP000016600"/>
    </source>
</evidence>
<dbReference type="AlphaFoldDB" id="U2KH16"/>
<keyword evidence="2" id="KW-1133">Transmembrane helix</keyword>
<gene>
    <name evidence="4" type="ORF">HMPREF1218_0771</name>
</gene>
<organism evidence="4 5">
    <name type="scientific">Hoylesella pleuritidis F0068</name>
    <dbReference type="NCBI Taxonomy" id="1081904"/>
    <lineage>
        <taxon>Bacteria</taxon>
        <taxon>Pseudomonadati</taxon>
        <taxon>Bacteroidota</taxon>
        <taxon>Bacteroidia</taxon>
        <taxon>Bacteroidales</taxon>
        <taxon>Prevotellaceae</taxon>
        <taxon>Hoylesella</taxon>
    </lineage>
</organism>
<comment type="catalytic activity">
    <reaction evidence="2">
        <text>Cleavage of hydrophobic, N-terminal signal or leader sequences from secreted and periplasmic proteins.</text>
        <dbReference type="EC" id="3.4.21.89"/>
    </reaction>
</comment>
<dbReference type="GO" id="GO:0009003">
    <property type="term" value="F:signal peptidase activity"/>
    <property type="evidence" value="ECO:0007669"/>
    <property type="project" value="UniProtKB-EC"/>
</dbReference>
<dbReference type="EC" id="3.4.21.89" evidence="2"/>
<comment type="similarity">
    <text evidence="2">Belongs to the peptidase S26 family.</text>
</comment>
<name>U2KH16_9BACT</name>
<evidence type="ECO:0000313" key="4">
    <source>
        <dbReference type="EMBL" id="ERJ97826.1"/>
    </source>
</evidence>
<dbReference type="InterPro" id="IPR019533">
    <property type="entry name" value="Peptidase_S26"/>
</dbReference>
<reference evidence="4 5" key="1">
    <citation type="submission" date="2013-08" db="EMBL/GenBank/DDBJ databases">
        <authorList>
            <person name="Durkin A.S."/>
            <person name="Haft D.R."/>
            <person name="McCorrison J."/>
            <person name="Torralba M."/>
            <person name="Gillis M."/>
            <person name="Haft D.H."/>
            <person name="Methe B."/>
            <person name="Sutton G."/>
            <person name="Nelson K.E."/>
        </authorList>
    </citation>
    <scope>NUCLEOTIDE SEQUENCE [LARGE SCALE GENOMIC DNA]</scope>
    <source>
        <strain evidence="4 5">F0068</strain>
    </source>
</reference>
<dbReference type="InterPro" id="IPR000223">
    <property type="entry name" value="Pept_S26A_signal_pept_1"/>
</dbReference>
<keyword evidence="2" id="KW-0812">Transmembrane</keyword>
<dbReference type="NCBIfam" id="TIGR02227">
    <property type="entry name" value="sigpep_I_bact"/>
    <property type="match status" value="1"/>
</dbReference>
<evidence type="ECO:0000256" key="1">
    <source>
        <dbReference type="ARBA" id="ARBA00019232"/>
    </source>
</evidence>